<sequence length="409" mass="43915">SSVSSPSAITDPYKAFERLSISDSASQATVVNNTPITNQTGITANQQVSSPFDSMQKTQHSANPYDALYNNNSIFDVFQPASVQKTKDIVVDSGFDAFQSASTQSPQVTSPQSLDNLFDSYQSAQPPALQRTASDGIFNSFQSAPTNAIQRSTSSLSNDIFDPFQSASTTSLQKSASSSSSSSNNIFSSSQSLQTTSLQRTMSSDIFTSFQQAPESSILGNGSSTNVFNTLQSAPNLTHQQPALTSGTTNSYNTFATRQQWPYQSAQHQDIKYQNTGINFTTSSNNMNNTDPFSPFEIFQQPKTEISAGQTSNLPSISQQQTSANYQTSVNPFVSTPTNGTGMQQSTHFSGTSTAYGSHNPFPLASNSVNVNGSLNNLQHTGSKLSFDAAFEDLDPLNNNKKKGFVGSE</sequence>
<proteinExistence type="predicted"/>
<gene>
    <name evidence="1" type="ORF">POCULU_LOCUS10424</name>
</gene>
<reference evidence="1" key="1">
    <citation type="submission" date="2021-06" db="EMBL/GenBank/DDBJ databases">
        <authorList>
            <person name="Kallberg Y."/>
            <person name="Tangrot J."/>
            <person name="Rosling A."/>
        </authorList>
    </citation>
    <scope>NUCLEOTIDE SEQUENCE</scope>
    <source>
        <strain evidence="1">IA702</strain>
    </source>
</reference>
<dbReference type="Proteomes" id="UP000789572">
    <property type="component" value="Unassembled WGS sequence"/>
</dbReference>
<feature type="non-terminal residue" evidence="1">
    <location>
        <position position="409"/>
    </location>
</feature>
<dbReference type="AlphaFoldDB" id="A0A9N9E590"/>
<keyword evidence="2" id="KW-1185">Reference proteome</keyword>
<evidence type="ECO:0000313" key="2">
    <source>
        <dbReference type="Proteomes" id="UP000789572"/>
    </source>
</evidence>
<evidence type="ECO:0000313" key="1">
    <source>
        <dbReference type="EMBL" id="CAG8660330.1"/>
    </source>
</evidence>
<dbReference type="EMBL" id="CAJVPJ010005296">
    <property type="protein sequence ID" value="CAG8660330.1"/>
    <property type="molecule type" value="Genomic_DNA"/>
</dbReference>
<protein>
    <submittedName>
        <fullName evidence="1">7849_t:CDS:1</fullName>
    </submittedName>
</protein>
<organism evidence="1 2">
    <name type="scientific">Paraglomus occultum</name>
    <dbReference type="NCBI Taxonomy" id="144539"/>
    <lineage>
        <taxon>Eukaryota</taxon>
        <taxon>Fungi</taxon>
        <taxon>Fungi incertae sedis</taxon>
        <taxon>Mucoromycota</taxon>
        <taxon>Glomeromycotina</taxon>
        <taxon>Glomeromycetes</taxon>
        <taxon>Paraglomerales</taxon>
        <taxon>Paraglomeraceae</taxon>
        <taxon>Paraglomus</taxon>
    </lineage>
</organism>
<feature type="non-terminal residue" evidence="1">
    <location>
        <position position="1"/>
    </location>
</feature>
<comment type="caution">
    <text evidence="1">The sequence shown here is derived from an EMBL/GenBank/DDBJ whole genome shotgun (WGS) entry which is preliminary data.</text>
</comment>
<name>A0A9N9E590_9GLOM</name>
<accession>A0A9N9E590</accession>